<keyword evidence="4 9" id="KW-0378">Hydrolase</keyword>
<proteinExistence type="inferred from homology"/>
<gene>
    <name evidence="9" type="ORF">B8V81_1757</name>
</gene>
<evidence type="ECO:0000256" key="4">
    <source>
        <dbReference type="ARBA" id="ARBA00022801"/>
    </source>
</evidence>
<evidence type="ECO:0000256" key="5">
    <source>
        <dbReference type="ARBA" id="ARBA00022825"/>
    </source>
</evidence>
<feature type="domain" description="LD-carboxypeptidase C-terminal" evidence="8">
    <location>
        <begin position="186"/>
        <end position="302"/>
    </location>
</feature>
<keyword evidence="5" id="KW-0720">Serine protease</keyword>
<dbReference type="InterPro" id="IPR027461">
    <property type="entry name" value="Carboxypeptidase_A_C_sf"/>
</dbReference>
<evidence type="ECO:0000259" key="7">
    <source>
        <dbReference type="Pfam" id="PF02016"/>
    </source>
</evidence>
<accession>A0A2N5NB26</accession>
<reference evidence="9 10" key="1">
    <citation type="submission" date="2017-05" db="EMBL/GenBank/DDBJ databases">
        <title>Functional genome analysis of Paenibacillus pasadenensis strain R16: insights on endophytic life style and antifungal activity.</title>
        <authorList>
            <person name="Passera A."/>
            <person name="Marcolungo L."/>
            <person name="Casati P."/>
            <person name="Brasca M."/>
            <person name="Quaglino F."/>
            <person name="Delledonne M."/>
        </authorList>
    </citation>
    <scope>NUCLEOTIDE SEQUENCE [LARGE SCALE GENOMIC DNA]</scope>
    <source>
        <strain evidence="9 10">R16</strain>
    </source>
</reference>
<dbReference type="InterPro" id="IPR027478">
    <property type="entry name" value="LdcA_N"/>
</dbReference>
<evidence type="ECO:0000313" key="10">
    <source>
        <dbReference type="Proteomes" id="UP000234789"/>
    </source>
</evidence>
<dbReference type="Gene3D" id="3.50.30.60">
    <property type="entry name" value="LD-carboxypeptidase A C-terminal domain-like"/>
    <property type="match status" value="1"/>
</dbReference>
<dbReference type="RefSeq" id="WP_101808147.1">
    <property type="nucleotide sequence ID" value="NZ_NFEZ01000003.1"/>
</dbReference>
<dbReference type="CDD" id="cd07025">
    <property type="entry name" value="Peptidase_S66"/>
    <property type="match status" value="1"/>
</dbReference>
<dbReference type="Gene3D" id="3.40.50.10740">
    <property type="entry name" value="Class I glutamine amidotransferase-like"/>
    <property type="match status" value="1"/>
</dbReference>
<dbReference type="InterPro" id="IPR003507">
    <property type="entry name" value="S66_fam"/>
</dbReference>
<feature type="active site" description="Nucleophile" evidence="6">
    <location>
        <position position="110"/>
    </location>
</feature>
<evidence type="ECO:0000256" key="6">
    <source>
        <dbReference type="PIRSR" id="PIRSR028757-1"/>
    </source>
</evidence>
<dbReference type="EC" id="3.4.17.13" evidence="9"/>
<name>A0A2N5NB26_9BACL</name>
<comment type="caution">
    <text evidence="9">The sequence shown here is derived from an EMBL/GenBank/DDBJ whole genome shotgun (WGS) entry which is preliminary data.</text>
</comment>
<dbReference type="SUPFAM" id="SSF141986">
    <property type="entry name" value="LD-carboxypeptidase A C-terminal domain-like"/>
    <property type="match status" value="1"/>
</dbReference>
<evidence type="ECO:0000256" key="3">
    <source>
        <dbReference type="ARBA" id="ARBA00022670"/>
    </source>
</evidence>
<comment type="similarity">
    <text evidence="1">Belongs to the peptidase S66 family.</text>
</comment>
<dbReference type="PANTHER" id="PTHR30237:SF2">
    <property type="entry name" value="MUREIN TETRAPEPTIDE CARBOXYPEPTIDASE"/>
    <property type="match status" value="1"/>
</dbReference>
<dbReference type="InterPro" id="IPR040921">
    <property type="entry name" value="Peptidase_S66C"/>
</dbReference>
<evidence type="ECO:0000256" key="2">
    <source>
        <dbReference type="ARBA" id="ARBA00022645"/>
    </source>
</evidence>
<dbReference type="Proteomes" id="UP000234789">
    <property type="component" value="Unassembled WGS sequence"/>
</dbReference>
<dbReference type="EMBL" id="NFEZ01000003">
    <property type="protein sequence ID" value="PLT47533.1"/>
    <property type="molecule type" value="Genomic_DNA"/>
</dbReference>
<dbReference type="GO" id="GO:0008236">
    <property type="term" value="F:serine-type peptidase activity"/>
    <property type="evidence" value="ECO:0007669"/>
    <property type="project" value="UniProtKB-KW"/>
</dbReference>
<feature type="active site" description="Charge relay system" evidence="6">
    <location>
        <position position="217"/>
    </location>
</feature>
<dbReference type="InterPro" id="IPR040449">
    <property type="entry name" value="Peptidase_S66_N"/>
</dbReference>
<evidence type="ECO:0000313" key="9">
    <source>
        <dbReference type="EMBL" id="PLT47533.1"/>
    </source>
</evidence>
<organism evidence="9 10">
    <name type="scientific">Paenibacillus pasadenensis</name>
    <dbReference type="NCBI Taxonomy" id="217090"/>
    <lineage>
        <taxon>Bacteria</taxon>
        <taxon>Bacillati</taxon>
        <taxon>Bacillota</taxon>
        <taxon>Bacilli</taxon>
        <taxon>Bacillales</taxon>
        <taxon>Paenibacillaceae</taxon>
        <taxon>Paenibacillus</taxon>
    </lineage>
</organism>
<dbReference type="Pfam" id="PF02016">
    <property type="entry name" value="Peptidase_S66"/>
    <property type="match status" value="1"/>
</dbReference>
<protein>
    <submittedName>
        <fullName evidence="9">Muramoyltetrapeptide carboxypeptidase</fullName>
        <ecNumber evidence="9">3.4.17.13</ecNumber>
    </submittedName>
</protein>
<evidence type="ECO:0000259" key="8">
    <source>
        <dbReference type="Pfam" id="PF17676"/>
    </source>
</evidence>
<dbReference type="GO" id="GO:0106415">
    <property type="term" value="F:muramoyltetrapeptide carboxypeptidase activity"/>
    <property type="evidence" value="ECO:0007669"/>
    <property type="project" value="UniProtKB-EC"/>
</dbReference>
<feature type="domain" description="LD-carboxypeptidase N-terminal" evidence="7">
    <location>
        <begin position="14"/>
        <end position="130"/>
    </location>
</feature>
<dbReference type="GO" id="GO:0006508">
    <property type="term" value="P:proteolysis"/>
    <property type="evidence" value="ECO:0007669"/>
    <property type="project" value="UniProtKB-KW"/>
</dbReference>
<feature type="active site" description="Charge relay system" evidence="6">
    <location>
        <position position="287"/>
    </location>
</feature>
<dbReference type="SUPFAM" id="SSF52317">
    <property type="entry name" value="Class I glutamine amidotransferase-like"/>
    <property type="match status" value="1"/>
</dbReference>
<dbReference type="AlphaFoldDB" id="A0A2N5NB26"/>
<dbReference type="InterPro" id="IPR029062">
    <property type="entry name" value="Class_I_gatase-like"/>
</dbReference>
<dbReference type="PIRSF" id="PIRSF028757">
    <property type="entry name" value="LD-carboxypeptidase"/>
    <property type="match status" value="1"/>
</dbReference>
<sequence length="332" mass="35569">MMLRPPALKPGDTVGIPALASPGDPAQIEAASRQLERLGLRVRLGRTVSLRRGYLAGSDEERADELMEMFADPSISGIVCARGGYGTARIADRLDYGVIRAHPKAFWGYSDITFLHAAIGRLAGLVTFHGPMMIDLQEQPAGSGGFDHARPHPVTLEAYRQLLAPRRPQLGEEHGPLRPIVPGEASGPVVGGNLTLIVSTLGTRYELDTRGRLLLLEDIDEEPYRVDRMLMQLRQAGKLDDAAGIVVGDFHNCGPAKRKASLSLDEVLQEHLGAAGKPALAGFRIGHGSPQLAVPLGVEARLSTAERRLDFAESGWVEDEAASGSAADSERG</sequence>
<keyword evidence="10" id="KW-1185">Reference proteome</keyword>
<keyword evidence="2 9" id="KW-0121">Carboxypeptidase</keyword>
<dbReference type="PANTHER" id="PTHR30237">
    <property type="entry name" value="MURAMOYLTETRAPEPTIDE CARBOXYPEPTIDASE"/>
    <property type="match status" value="1"/>
</dbReference>
<dbReference type="Pfam" id="PF17676">
    <property type="entry name" value="Peptidase_S66C"/>
    <property type="match status" value="1"/>
</dbReference>
<evidence type="ECO:0000256" key="1">
    <source>
        <dbReference type="ARBA" id="ARBA00010233"/>
    </source>
</evidence>
<keyword evidence="3" id="KW-0645">Protease</keyword>